<evidence type="ECO:0000313" key="12">
    <source>
        <dbReference type="EMBL" id="TXL62770.1"/>
    </source>
</evidence>
<reference evidence="12 13" key="1">
    <citation type="submission" date="2019-06" db="EMBL/GenBank/DDBJ databases">
        <title>Aeromicrobium sp. nov., isolated from a maize field.</title>
        <authorList>
            <person name="Lin S.-Y."/>
            <person name="Tsai C.-F."/>
            <person name="Young C.-C."/>
        </authorList>
    </citation>
    <scope>NUCLEOTIDE SEQUENCE [LARGE SCALE GENOMIC DNA]</scope>
    <source>
        <strain evidence="12 13">CC-CFT486</strain>
    </source>
</reference>
<gene>
    <name evidence="12" type="ORF">FHP06_00540</name>
</gene>
<comment type="caution">
    <text evidence="12">The sequence shown here is derived from an EMBL/GenBank/DDBJ whole genome shotgun (WGS) entry which is preliminary data.</text>
</comment>
<dbReference type="InterPro" id="IPR003594">
    <property type="entry name" value="HATPase_dom"/>
</dbReference>
<protein>
    <recommendedName>
        <fullName evidence="2">histidine kinase</fullName>
        <ecNumber evidence="2">2.7.13.3</ecNumber>
    </recommendedName>
</protein>
<dbReference type="GO" id="GO:0016020">
    <property type="term" value="C:membrane"/>
    <property type="evidence" value="ECO:0007669"/>
    <property type="project" value="InterPro"/>
</dbReference>
<dbReference type="InterPro" id="IPR050482">
    <property type="entry name" value="Sensor_HK_TwoCompSys"/>
</dbReference>
<dbReference type="CDD" id="cd16917">
    <property type="entry name" value="HATPase_UhpB-NarQ-NarX-like"/>
    <property type="match status" value="1"/>
</dbReference>
<dbReference type="Gene3D" id="3.30.565.10">
    <property type="entry name" value="Histidine kinase-like ATPase, C-terminal domain"/>
    <property type="match status" value="1"/>
</dbReference>
<dbReference type="EC" id="2.7.13.3" evidence="2"/>
<keyword evidence="7" id="KW-0067">ATP-binding</keyword>
<feature type="transmembrane region" description="Helical" evidence="10">
    <location>
        <begin position="171"/>
        <end position="193"/>
    </location>
</feature>
<keyword evidence="8" id="KW-0902">Two-component regulatory system</keyword>
<dbReference type="AlphaFoldDB" id="A0A5C8NNV1"/>
<dbReference type="OrthoDB" id="3217947at2"/>
<evidence type="ECO:0000256" key="8">
    <source>
        <dbReference type="ARBA" id="ARBA00023012"/>
    </source>
</evidence>
<evidence type="ECO:0000256" key="2">
    <source>
        <dbReference type="ARBA" id="ARBA00012438"/>
    </source>
</evidence>
<evidence type="ECO:0000256" key="10">
    <source>
        <dbReference type="SAM" id="Phobius"/>
    </source>
</evidence>
<dbReference type="PANTHER" id="PTHR24421">
    <property type="entry name" value="NITRATE/NITRITE SENSOR PROTEIN NARX-RELATED"/>
    <property type="match status" value="1"/>
</dbReference>
<evidence type="ECO:0000256" key="5">
    <source>
        <dbReference type="ARBA" id="ARBA00022741"/>
    </source>
</evidence>
<sequence>MSQYPDAWTALRTRPARLLVTTWPWRSLAYLISTVPVGIVALVVLATVVALGVLTAVIVVGLLLLASVPLLTSVIADAERTRLRLVLPRDSVADDTSAPTLRERVGAWRTLPVSWPEVGHAVLLATVLWVVDAVVLVFAITAPATLILSPVLVQLDTLEVLGWRIDDTAEAWPAVVVGLLAAVVAAYLVTALASAQAGLTRLLLEPTEARLAAAVEQLRRSRTGLVDAFEAERRRIERDLHDGAQQRLVALTMTLGQAELELQDGPALELVGKAHALAEDALAELRATVRGIHPQVLTDHGLAAAIRELADRSPVPVDADLHLDGRLPARVEAAAYFLVSEALTNTARHAGASSVRVHAWVADGSLTVSVEDDGRGGADPVAGTGLAGLAARVEAVDGTLELTSPPGGPTTVRMTCPTT</sequence>
<dbReference type="SUPFAM" id="SSF55874">
    <property type="entry name" value="ATPase domain of HSP90 chaperone/DNA topoisomerase II/histidine kinase"/>
    <property type="match status" value="1"/>
</dbReference>
<dbReference type="GO" id="GO:0005524">
    <property type="term" value="F:ATP binding"/>
    <property type="evidence" value="ECO:0007669"/>
    <property type="project" value="UniProtKB-KW"/>
</dbReference>
<organism evidence="12 13">
    <name type="scientific">Aeromicrobium terrae</name>
    <dbReference type="NCBI Taxonomy" id="2498846"/>
    <lineage>
        <taxon>Bacteria</taxon>
        <taxon>Bacillati</taxon>
        <taxon>Actinomycetota</taxon>
        <taxon>Actinomycetes</taxon>
        <taxon>Propionibacteriales</taxon>
        <taxon>Nocardioidaceae</taxon>
        <taxon>Aeromicrobium</taxon>
    </lineage>
</organism>
<keyword evidence="10" id="KW-1133">Transmembrane helix</keyword>
<feature type="domain" description="Histidine kinase/HSP90-like ATPase" evidence="11">
    <location>
        <begin position="330"/>
        <end position="419"/>
    </location>
</feature>
<evidence type="ECO:0000256" key="9">
    <source>
        <dbReference type="SAM" id="MobiDB-lite"/>
    </source>
</evidence>
<dbReference type="SMART" id="SM00387">
    <property type="entry name" value="HATPase_c"/>
    <property type="match status" value="1"/>
</dbReference>
<dbReference type="EMBL" id="VDUX01000001">
    <property type="protein sequence ID" value="TXL62770.1"/>
    <property type="molecule type" value="Genomic_DNA"/>
</dbReference>
<dbReference type="GO" id="GO:0046983">
    <property type="term" value="F:protein dimerization activity"/>
    <property type="evidence" value="ECO:0007669"/>
    <property type="project" value="InterPro"/>
</dbReference>
<evidence type="ECO:0000256" key="4">
    <source>
        <dbReference type="ARBA" id="ARBA00022679"/>
    </source>
</evidence>
<feature type="transmembrane region" description="Helical" evidence="10">
    <location>
        <begin position="56"/>
        <end position="76"/>
    </location>
</feature>
<dbReference type="Pfam" id="PF13796">
    <property type="entry name" value="Sensor"/>
    <property type="match status" value="1"/>
</dbReference>
<dbReference type="PANTHER" id="PTHR24421:SF10">
    <property type="entry name" value="NITRATE_NITRITE SENSOR PROTEIN NARQ"/>
    <property type="match status" value="1"/>
</dbReference>
<dbReference type="InterPro" id="IPR036890">
    <property type="entry name" value="HATPase_C_sf"/>
</dbReference>
<accession>A0A5C8NNV1</accession>
<keyword evidence="6 12" id="KW-0418">Kinase</keyword>
<feature type="transmembrane region" description="Helical" evidence="10">
    <location>
        <begin position="28"/>
        <end position="50"/>
    </location>
</feature>
<name>A0A5C8NNV1_9ACTN</name>
<evidence type="ECO:0000256" key="6">
    <source>
        <dbReference type="ARBA" id="ARBA00022777"/>
    </source>
</evidence>
<keyword evidence="4" id="KW-0808">Transferase</keyword>
<dbReference type="InterPro" id="IPR011712">
    <property type="entry name" value="Sig_transdc_His_kin_sub3_dim/P"/>
</dbReference>
<keyword evidence="10" id="KW-0812">Transmembrane</keyword>
<dbReference type="Pfam" id="PF07730">
    <property type="entry name" value="HisKA_3"/>
    <property type="match status" value="1"/>
</dbReference>
<dbReference type="Gene3D" id="1.20.5.1930">
    <property type="match status" value="1"/>
</dbReference>
<evidence type="ECO:0000256" key="7">
    <source>
        <dbReference type="ARBA" id="ARBA00022840"/>
    </source>
</evidence>
<dbReference type="GO" id="GO:0000155">
    <property type="term" value="F:phosphorelay sensor kinase activity"/>
    <property type="evidence" value="ECO:0007669"/>
    <property type="project" value="InterPro"/>
</dbReference>
<dbReference type="Pfam" id="PF02518">
    <property type="entry name" value="HATPase_c"/>
    <property type="match status" value="1"/>
</dbReference>
<dbReference type="InterPro" id="IPR025828">
    <property type="entry name" value="Put_sensor_dom"/>
</dbReference>
<keyword evidence="13" id="KW-1185">Reference proteome</keyword>
<evidence type="ECO:0000256" key="1">
    <source>
        <dbReference type="ARBA" id="ARBA00000085"/>
    </source>
</evidence>
<feature type="region of interest" description="Disordered" evidence="9">
    <location>
        <begin position="400"/>
        <end position="419"/>
    </location>
</feature>
<evidence type="ECO:0000256" key="3">
    <source>
        <dbReference type="ARBA" id="ARBA00022553"/>
    </source>
</evidence>
<proteinExistence type="predicted"/>
<comment type="catalytic activity">
    <reaction evidence="1">
        <text>ATP + protein L-histidine = ADP + protein N-phospho-L-histidine.</text>
        <dbReference type="EC" id="2.7.13.3"/>
    </reaction>
</comment>
<keyword evidence="10" id="KW-0472">Membrane</keyword>
<keyword evidence="3" id="KW-0597">Phosphoprotein</keyword>
<feature type="transmembrane region" description="Helical" evidence="10">
    <location>
        <begin position="121"/>
        <end position="151"/>
    </location>
</feature>
<dbReference type="Proteomes" id="UP000321571">
    <property type="component" value="Unassembled WGS sequence"/>
</dbReference>
<evidence type="ECO:0000313" key="13">
    <source>
        <dbReference type="Proteomes" id="UP000321571"/>
    </source>
</evidence>
<keyword evidence="5" id="KW-0547">Nucleotide-binding</keyword>
<evidence type="ECO:0000259" key="11">
    <source>
        <dbReference type="SMART" id="SM00387"/>
    </source>
</evidence>
<dbReference type="RefSeq" id="WP_147682777.1">
    <property type="nucleotide sequence ID" value="NZ_VDUX01000001.1"/>
</dbReference>